<dbReference type="PANTHER" id="PTHR23507">
    <property type="entry name" value="ZGC:174356"/>
    <property type="match status" value="1"/>
</dbReference>
<evidence type="ECO:0000313" key="8">
    <source>
        <dbReference type="Proteomes" id="UP001295444"/>
    </source>
</evidence>
<keyword evidence="3 6" id="KW-1133">Transmembrane helix</keyword>
<evidence type="ECO:0000256" key="2">
    <source>
        <dbReference type="ARBA" id="ARBA00022692"/>
    </source>
</evidence>
<sequence length="570" mass="62960">MVMVRTWIEPVVATAQLSYSFYDTGLLMVVQGYYNRTNSTSNSSSEDTLQKSISNFYIIYNLLTKLTPFLSAYIVTKLGDKIHKKITLCLPLTGYLVSTLIFLFLILWDWPIQVIFGSGAFIGLTGGFPAFWSGVMVWASLSSSESQRSIRLIANECVFGIAGFAGSLISGHIFNDLQFGNHQGVVLVTCSIIGYTLCLIYSICVLRIPCSKESNITSSASHENKDKAIPESQQDNIEYTESSSLINAQSSESLPDKPNNVSRKSPVSKVLIFLLFISAALYNSSVNGAEDVISLFVLKEPLRWGQVEVGYGNAAAYMIFVTSFLGVIVLSKCFSDLSMIVIGMFSFAAGIMTMAFVSQSFMFYIARVAMIFSLIPVPTIRSMLSKRVQESSYGNIFVVLQMILSVIGVMASAAFNAIYQVTLHWFSGFTFIVIFIIAFISFIPIRCKLSKVICELRAVRRNCQQVSTLAVDGGPTDRARLPGNVALQCRLYQNLHSCIPEAHPLAVPSPGVYVNKRESPPRYTSGSIYCVGYSGLDPVDPLQKVQACVMNKWTAPYCVECMREPRTLIM</sequence>
<dbReference type="SUPFAM" id="SSF103473">
    <property type="entry name" value="MFS general substrate transporter"/>
    <property type="match status" value="1"/>
</dbReference>
<gene>
    <name evidence="7" type="ORF">PECUL_23A030838</name>
</gene>
<feature type="transmembrane region" description="Helical" evidence="6">
    <location>
        <begin position="363"/>
        <end position="384"/>
    </location>
</feature>
<feature type="transmembrane region" description="Helical" evidence="6">
    <location>
        <begin position="337"/>
        <end position="357"/>
    </location>
</feature>
<evidence type="ECO:0000256" key="5">
    <source>
        <dbReference type="ARBA" id="ARBA00038227"/>
    </source>
</evidence>
<evidence type="ECO:0000313" key="7">
    <source>
        <dbReference type="EMBL" id="CAH2293599.1"/>
    </source>
</evidence>
<dbReference type="Gene3D" id="1.20.1250.20">
    <property type="entry name" value="MFS general substrate transporter like domains"/>
    <property type="match status" value="1"/>
</dbReference>
<feature type="transmembrane region" description="Helical" evidence="6">
    <location>
        <begin position="396"/>
        <end position="419"/>
    </location>
</feature>
<evidence type="ECO:0000256" key="4">
    <source>
        <dbReference type="ARBA" id="ARBA00023136"/>
    </source>
</evidence>
<dbReference type="GO" id="GO:0016020">
    <property type="term" value="C:membrane"/>
    <property type="evidence" value="ECO:0007669"/>
    <property type="project" value="UniProtKB-SubCell"/>
</dbReference>
<feature type="transmembrane region" description="Helical" evidence="6">
    <location>
        <begin position="186"/>
        <end position="206"/>
    </location>
</feature>
<reference evidence="7" key="1">
    <citation type="submission" date="2022-03" db="EMBL/GenBank/DDBJ databases">
        <authorList>
            <person name="Alioto T."/>
            <person name="Alioto T."/>
            <person name="Gomez Garrido J."/>
        </authorList>
    </citation>
    <scope>NUCLEOTIDE SEQUENCE</scope>
</reference>
<feature type="transmembrane region" description="Helical" evidence="6">
    <location>
        <begin position="88"/>
        <end position="108"/>
    </location>
</feature>
<evidence type="ECO:0000256" key="3">
    <source>
        <dbReference type="ARBA" id="ARBA00022989"/>
    </source>
</evidence>
<keyword evidence="2 6" id="KW-0812">Transmembrane</keyword>
<feature type="transmembrane region" description="Helical" evidence="6">
    <location>
        <begin position="309"/>
        <end position="330"/>
    </location>
</feature>
<dbReference type="InterPro" id="IPR011701">
    <property type="entry name" value="MFS"/>
</dbReference>
<feature type="transmembrane region" description="Helical" evidence="6">
    <location>
        <begin position="425"/>
        <end position="443"/>
    </location>
</feature>
<accession>A0AAD1S677</accession>
<organism evidence="7 8">
    <name type="scientific">Pelobates cultripes</name>
    <name type="common">Western spadefoot toad</name>
    <dbReference type="NCBI Taxonomy" id="61616"/>
    <lineage>
        <taxon>Eukaryota</taxon>
        <taxon>Metazoa</taxon>
        <taxon>Chordata</taxon>
        <taxon>Craniata</taxon>
        <taxon>Vertebrata</taxon>
        <taxon>Euteleostomi</taxon>
        <taxon>Amphibia</taxon>
        <taxon>Batrachia</taxon>
        <taxon>Anura</taxon>
        <taxon>Pelobatoidea</taxon>
        <taxon>Pelobatidae</taxon>
        <taxon>Pelobates</taxon>
    </lineage>
</organism>
<dbReference type="InterPro" id="IPR036259">
    <property type="entry name" value="MFS_trans_sf"/>
</dbReference>
<feature type="transmembrane region" description="Helical" evidence="6">
    <location>
        <begin position="153"/>
        <end position="174"/>
    </location>
</feature>
<evidence type="ECO:0000256" key="6">
    <source>
        <dbReference type="SAM" id="Phobius"/>
    </source>
</evidence>
<name>A0AAD1S677_PELCU</name>
<dbReference type="Pfam" id="PF07690">
    <property type="entry name" value="MFS_1"/>
    <property type="match status" value="1"/>
</dbReference>
<keyword evidence="8" id="KW-1185">Reference proteome</keyword>
<keyword evidence="4 6" id="KW-0472">Membrane</keyword>
<feature type="transmembrane region" description="Helical" evidence="6">
    <location>
        <begin position="114"/>
        <end position="141"/>
    </location>
</feature>
<comment type="similarity">
    <text evidence="5">Belongs to the major facilitator superfamily. SLC46A family.</text>
</comment>
<feature type="transmembrane region" description="Helical" evidence="6">
    <location>
        <begin position="270"/>
        <end position="289"/>
    </location>
</feature>
<evidence type="ECO:0000256" key="1">
    <source>
        <dbReference type="ARBA" id="ARBA00004141"/>
    </source>
</evidence>
<dbReference type="EMBL" id="OW240916">
    <property type="protein sequence ID" value="CAH2293599.1"/>
    <property type="molecule type" value="Genomic_DNA"/>
</dbReference>
<dbReference type="Proteomes" id="UP001295444">
    <property type="component" value="Chromosome 05"/>
</dbReference>
<dbReference type="AlphaFoldDB" id="A0AAD1S677"/>
<dbReference type="PANTHER" id="PTHR23507:SF3">
    <property type="entry name" value="THYMIC STROMAL COTRANSPORTER HOMOLOG"/>
    <property type="match status" value="1"/>
</dbReference>
<proteinExistence type="inferred from homology"/>
<comment type="subcellular location">
    <subcellularLocation>
        <location evidence="1">Membrane</location>
        <topology evidence="1">Multi-pass membrane protein</topology>
    </subcellularLocation>
</comment>
<protein>
    <submittedName>
        <fullName evidence="7">Thymic stromal cotransporter homolog</fullName>
    </submittedName>
</protein>
<dbReference type="GO" id="GO:0022857">
    <property type="term" value="F:transmembrane transporter activity"/>
    <property type="evidence" value="ECO:0007669"/>
    <property type="project" value="InterPro"/>
</dbReference>